<feature type="signal peptide" evidence="2">
    <location>
        <begin position="1"/>
        <end position="18"/>
    </location>
</feature>
<reference evidence="3" key="1">
    <citation type="submission" date="2023-07" db="EMBL/GenBank/DDBJ databases">
        <authorList>
            <consortium name="CYATHOMIX"/>
        </authorList>
    </citation>
    <scope>NUCLEOTIDE SEQUENCE</scope>
    <source>
        <strain evidence="3">N/A</strain>
    </source>
</reference>
<feature type="region of interest" description="Disordered" evidence="1">
    <location>
        <begin position="68"/>
        <end position="89"/>
    </location>
</feature>
<proteinExistence type="predicted"/>
<evidence type="ECO:0000313" key="4">
    <source>
        <dbReference type="Proteomes" id="UP001176961"/>
    </source>
</evidence>
<feature type="region of interest" description="Disordered" evidence="1">
    <location>
        <begin position="116"/>
        <end position="140"/>
    </location>
</feature>
<organism evidence="3 4">
    <name type="scientific">Cylicocyclus nassatus</name>
    <name type="common">Nematode worm</name>
    <dbReference type="NCBI Taxonomy" id="53992"/>
    <lineage>
        <taxon>Eukaryota</taxon>
        <taxon>Metazoa</taxon>
        <taxon>Ecdysozoa</taxon>
        <taxon>Nematoda</taxon>
        <taxon>Chromadorea</taxon>
        <taxon>Rhabditida</taxon>
        <taxon>Rhabditina</taxon>
        <taxon>Rhabditomorpha</taxon>
        <taxon>Strongyloidea</taxon>
        <taxon>Strongylidae</taxon>
        <taxon>Cylicocyclus</taxon>
    </lineage>
</organism>
<accession>A0AA36GHZ7</accession>
<evidence type="ECO:0000256" key="2">
    <source>
        <dbReference type="SAM" id="SignalP"/>
    </source>
</evidence>
<keyword evidence="4" id="KW-1185">Reference proteome</keyword>
<gene>
    <name evidence="3" type="ORF">CYNAS_LOCUS5394</name>
</gene>
<feature type="compositionally biased region" description="Basic and acidic residues" evidence="1">
    <location>
        <begin position="68"/>
        <end position="86"/>
    </location>
</feature>
<name>A0AA36GHZ7_CYLNA</name>
<evidence type="ECO:0000313" key="3">
    <source>
        <dbReference type="EMBL" id="CAJ0593411.1"/>
    </source>
</evidence>
<dbReference type="Proteomes" id="UP001176961">
    <property type="component" value="Unassembled WGS sequence"/>
</dbReference>
<dbReference type="EMBL" id="CATQJL010000112">
    <property type="protein sequence ID" value="CAJ0593411.1"/>
    <property type="molecule type" value="Genomic_DNA"/>
</dbReference>
<feature type="chain" id="PRO_5041391156" evidence="2">
    <location>
        <begin position="19"/>
        <end position="178"/>
    </location>
</feature>
<comment type="caution">
    <text evidence="3">The sequence shown here is derived from an EMBL/GenBank/DDBJ whole genome shotgun (WGS) entry which is preliminary data.</text>
</comment>
<dbReference type="AlphaFoldDB" id="A0AA36GHZ7"/>
<evidence type="ECO:0000256" key="1">
    <source>
        <dbReference type="SAM" id="MobiDB-lite"/>
    </source>
</evidence>
<sequence>MQIVVILLILIRMDHSQGRTEKLIENLQRRTQASRLLPEKPQNLFQRGVYDSIANRIYRPKIEMTSKHIKKRSDSNSLDKQDEGKPLECGGVISSFPRKDIRIEEFRKILQREEKMKGKITQGSSTSVKPQFKGAESPPSRIPPYAMRILQGIPQLQVLQALYDGLGIPGPLRLMSWI</sequence>
<keyword evidence="2" id="KW-0732">Signal</keyword>
<protein>
    <submittedName>
        <fullName evidence="3">Uncharacterized protein</fullName>
    </submittedName>
</protein>